<evidence type="ECO:0000256" key="3">
    <source>
        <dbReference type="ARBA" id="ARBA00023125"/>
    </source>
</evidence>
<organism evidence="8 9">
    <name type="scientific">Mikania micrantha</name>
    <name type="common">bitter vine</name>
    <dbReference type="NCBI Taxonomy" id="192012"/>
    <lineage>
        <taxon>Eukaryota</taxon>
        <taxon>Viridiplantae</taxon>
        <taxon>Streptophyta</taxon>
        <taxon>Embryophyta</taxon>
        <taxon>Tracheophyta</taxon>
        <taxon>Spermatophyta</taxon>
        <taxon>Magnoliopsida</taxon>
        <taxon>eudicotyledons</taxon>
        <taxon>Gunneridae</taxon>
        <taxon>Pentapetalae</taxon>
        <taxon>asterids</taxon>
        <taxon>campanulids</taxon>
        <taxon>Asterales</taxon>
        <taxon>Asteraceae</taxon>
        <taxon>Asteroideae</taxon>
        <taxon>Heliantheae alliance</taxon>
        <taxon>Eupatorieae</taxon>
        <taxon>Mikania</taxon>
    </lineage>
</organism>
<accession>A0A5N6MKD2</accession>
<feature type="domain" description="MADS-box" evidence="6">
    <location>
        <begin position="1"/>
        <end position="61"/>
    </location>
</feature>
<dbReference type="Proteomes" id="UP000326396">
    <property type="component" value="Linkage Group LG5"/>
</dbReference>
<evidence type="ECO:0000259" key="7">
    <source>
        <dbReference type="PROSITE" id="PS51297"/>
    </source>
</evidence>
<dbReference type="GO" id="GO:0045944">
    <property type="term" value="P:positive regulation of transcription by RNA polymerase II"/>
    <property type="evidence" value="ECO:0007669"/>
    <property type="project" value="InterPro"/>
</dbReference>
<dbReference type="Gene3D" id="3.40.1810.10">
    <property type="entry name" value="Transcription factor, MADS-box"/>
    <property type="match status" value="1"/>
</dbReference>
<keyword evidence="3" id="KW-0238">DNA-binding</keyword>
<reference evidence="8 9" key="1">
    <citation type="submission" date="2019-05" db="EMBL/GenBank/DDBJ databases">
        <title>Mikania micrantha, genome provides insights into the molecular mechanism of rapid growth.</title>
        <authorList>
            <person name="Liu B."/>
        </authorList>
    </citation>
    <scope>NUCLEOTIDE SEQUENCE [LARGE SCALE GENOMIC DNA]</scope>
    <source>
        <strain evidence="8">NLD-2019</strain>
        <tissue evidence="8">Leaf</tissue>
    </source>
</reference>
<evidence type="ECO:0000313" key="9">
    <source>
        <dbReference type="Proteomes" id="UP000326396"/>
    </source>
</evidence>
<keyword evidence="5" id="KW-0539">Nucleus</keyword>
<dbReference type="EMBL" id="SZYD01000015">
    <property type="protein sequence ID" value="KAD3640720.1"/>
    <property type="molecule type" value="Genomic_DNA"/>
</dbReference>
<dbReference type="PRINTS" id="PR00404">
    <property type="entry name" value="MADSDOMAIN"/>
</dbReference>
<dbReference type="InterPro" id="IPR050142">
    <property type="entry name" value="MADS-box/MEF2_TF"/>
</dbReference>
<dbReference type="Pfam" id="PF01486">
    <property type="entry name" value="K-box"/>
    <property type="match status" value="1"/>
</dbReference>
<dbReference type="PANTHER" id="PTHR48019">
    <property type="entry name" value="SERUM RESPONSE FACTOR HOMOLOG"/>
    <property type="match status" value="1"/>
</dbReference>
<evidence type="ECO:0000256" key="1">
    <source>
        <dbReference type="ARBA" id="ARBA00004123"/>
    </source>
</evidence>
<dbReference type="InterPro" id="IPR033896">
    <property type="entry name" value="MEF2-like_N"/>
</dbReference>
<proteinExistence type="predicted"/>
<dbReference type="PROSITE" id="PS50066">
    <property type="entry name" value="MADS_BOX_2"/>
    <property type="match status" value="1"/>
</dbReference>
<dbReference type="InterPro" id="IPR002487">
    <property type="entry name" value="TF_Kbox"/>
</dbReference>
<keyword evidence="9" id="KW-1185">Reference proteome</keyword>
<evidence type="ECO:0000256" key="5">
    <source>
        <dbReference type="ARBA" id="ARBA00023242"/>
    </source>
</evidence>
<evidence type="ECO:0008006" key="10">
    <source>
        <dbReference type="Google" id="ProtNLM"/>
    </source>
</evidence>
<dbReference type="InterPro" id="IPR002100">
    <property type="entry name" value="TF_MADSbox"/>
</dbReference>
<dbReference type="CDD" id="cd00265">
    <property type="entry name" value="MADS_MEF2_like"/>
    <property type="match status" value="1"/>
</dbReference>
<comment type="subcellular location">
    <subcellularLocation>
        <location evidence="1">Nucleus</location>
    </subcellularLocation>
</comment>
<dbReference type="GO" id="GO:0000977">
    <property type="term" value="F:RNA polymerase II transcription regulatory region sequence-specific DNA binding"/>
    <property type="evidence" value="ECO:0007669"/>
    <property type="project" value="InterPro"/>
</dbReference>
<keyword evidence="2" id="KW-0805">Transcription regulation</keyword>
<evidence type="ECO:0000256" key="4">
    <source>
        <dbReference type="ARBA" id="ARBA00023163"/>
    </source>
</evidence>
<dbReference type="OrthoDB" id="1898716at2759"/>
<sequence>MGRGRIEIKKIENNTNRQVTYSKRRNGIFKKAHELTVLCDANVSLIIFSNTGKFHEYISPSTTTKKIYDMYQTTLGLDLWSSHYERMTETMKKLKDSNNTLRKEIRQRIFGEDLDGWNMNDLTILEQQMQDSLTLVRERKVL</sequence>
<comment type="caution">
    <text evidence="8">The sequence shown here is derived from an EMBL/GenBank/DDBJ whole genome shotgun (WGS) entry which is preliminary data.</text>
</comment>
<protein>
    <recommendedName>
        <fullName evidence="10">MADS-box domain-containing protein</fullName>
    </recommendedName>
</protein>
<dbReference type="Pfam" id="PF00319">
    <property type="entry name" value="SRF-TF"/>
    <property type="match status" value="1"/>
</dbReference>
<dbReference type="GO" id="GO:0046983">
    <property type="term" value="F:protein dimerization activity"/>
    <property type="evidence" value="ECO:0007669"/>
    <property type="project" value="InterPro"/>
</dbReference>
<dbReference type="AlphaFoldDB" id="A0A5N6MKD2"/>
<dbReference type="PROSITE" id="PS00350">
    <property type="entry name" value="MADS_BOX_1"/>
    <property type="match status" value="1"/>
</dbReference>
<dbReference type="GO" id="GO:0003700">
    <property type="term" value="F:DNA-binding transcription factor activity"/>
    <property type="evidence" value="ECO:0007669"/>
    <property type="project" value="InterPro"/>
</dbReference>
<feature type="domain" description="K-box" evidence="7">
    <location>
        <begin position="84"/>
        <end position="142"/>
    </location>
</feature>
<evidence type="ECO:0000256" key="2">
    <source>
        <dbReference type="ARBA" id="ARBA00023015"/>
    </source>
</evidence>
<dbReference type="GO" id="GO:0005634">
    <property type="term" value="C:nucleus"/>
    <property type="evidence" value="ECO:0007669"/>
    <property type="project" value="UniProtKB-SubCell"/>
</dbReference>
<evidence type="ECO:0000313" key="8">
    <source>
        <dbReference type="EMBL" id="KAD3640720.1"/>
    </source>
</evidence>
<dbReference type="PROSITE" id="PS51297">
    <property type="entry name" value="K_BOX"/>
    <property type="match status" value="1"/>
</dbReference>
<gene>
    <name evidence="8" type="ORF">E3N88_29943</name>
</gene>
<keyword evidence="4" id="KW-0804">Transcription</keyword>
<name>A0A5N6MKD2_9ASTR</name>
<dbReference type="SUPFAM" id="SSF55455">
    <property type="entry name" value="SRF-like"/>
    <property type="match status" value="1"/>
</dbReference>
<dbReference type="InterPro" id="IPR036879">
    <property type="entry name" value="TF_MADSbox_sf"/>
</dbReference>
<evidence type="ECO:0000259" key="6">
    <source>
        <dbReference type="PROSITE" id="PS50066"/>
    </source>
</evidence>
<dbReference type="SMART" id="SM00432">
    <property type="entry name" value="MADS"/>
    <property type="match status" value="1"/>
</dbReference>